<evidence type="ECO:0000313" key="2">
    <source>
        <dbReference type="EMBL" id="QSG03699.1"/>
    </source>
</evidence>
<keyword evidence="1" id="KW-0812">Transmembrane</keyword>
<sequence>MTWASDSTRFLVLLAVGAVCYAVAAIAFDEFIHPIELAIFALGLAAVLGLFWYYADELRE</sequence>
<dbReference type="EMBL" id="CP064786">
    <property type="protein sequence ID" value="QSG03699.1"/>
    <property type="molecule type" value="Genomic_DNA"/>
</dbReference>
<dbReference type="KEGG" id="hara:AArcS_2503"/>
<protein>
    <submittedName>
        <fullName evidence="2">Uncharacterized protein</fullName>
    </submittedName>
</protein>
<keyword evidence="1" id="KW-0472">Membrane</keyword>
<dbReference type="RefSeq" id="WP_238477745.1">
    <property type="nucleotide sequence ID" value="NZ_CP064786.1"/>
</dbReference>
<feature type="transmembrane region" description="Helical" evidence="1">
    <location>
        <begin position="35"/>
        <end position="55"/>
    </location>
</feature>
<dbReference type="GeneID" id="70685884"/>
<dbReference type="Proteomes" id="UP000663586">
    <property type="component" value="Chromosome"/>
</dbReference>
<accession>A0A897MXQ6</accession>
<proteinExistence type="predicted"/>
<gene>
    <name evidence="2" type="ORF">AArcS_2503</name>
</gene>
<evidence type="ECO:0000313" key="3">
    <source>
        <dbReference type="Proteomes" id="UP000663586"/>
    </source>
</evidence>
<dbReference type="AlphaFoldDB" id="A0A897MXQ6"/>
<keyword evidence="3" id="KW-1185">Reference proteome</keyword>
<evidence type="ECO:0000256" key="1">
    <source>
        <dbReference type="SAM" id="Phobius"/>
    </source>
</evidence>
<name>A0A897MXQ6_9EURY</name>
<reference evidence="2" key="1">
    <citation type="submission" date="2020-11" db="EMBL/GenBank/DDBJ databases">
        <title>Carbohydrate-dependent, anaerobic sulfur respiration: A novel catabolism in halophilic archaea.</title>
        <authorList>
            <person name="Sorokin D.Y."/>
            <person name="Messina E."/>
            <person name="Smedile F."/>
            <person name="La Cono V."/>
            <person name="Hallsworth J.E."/>
            <person name="Yakimov M.M."/>
        </authorList>
    </citation>
    <scope>NUCLEOTIDE SEQUENCE</scope>
    <source>
        <strain evidence="2">AArc-S</strain>
    </source>
</reference>
<organism evidence="2 3">
    <name type="scientific">Natranaeroarchaeum sulfidigenes</name>
    <dbReference type="NCBI Taxonomy" id="2784880"/>
    <lineage>
        <taxon>Archaea</taxon>
        <taxon>Methanobacteriati</taxon>
        <taxon>Methanobacteriota</taxon>
        <taxon>Stenosarchaea group</taxon>
        <taxon>Halobacteria</taxon>
        <taxon>Halobacteriales</taxon>
        <taxon>Natronoarchaeaceae</taxon>
        <taxon>Natranaeroarchaeum</taxon>
    </lineage>
</organism>
<keyword evidence="1" id="KW-1133">Transmembrane helix</keyword>